<evidence type="ECO:0000259" key="3">
    <source>
        <dbReference type="PROSITE" id="PS50263"/>
    </source>
</evidence>
<protein>
    <recommendedName>
        <fullName evidence="3">CN hydrolase domain-containing protein</fullName>
    </recommendedName>
</protein>
<dbReference type="InterPro" id="IPR045254">
    <property type="entry name" value="Nit1/2_C-N_Hydrolase"/>
</dbReference>
<dbReference type="SUPFAM" id="SSF56317">
    <property type="entry name" value="Carbon-nitrogen hydrolase"/>
    <property type="match status" value="1"/>
</dbReference>
<dbReference type="Pfam" id="PF00155">
    <property type="entry name" value="Aminotran_1_2"/>
    <property type="match status" value="1"/>
</dbReference>
<organism evidence="4 5">
    <name type="scientific">Tetradesmus obliquus</name>
    <name type="common">Green alga</name>
    <name type="synonym">Acutodesmus obliquus</name>
    <dbReference type="NCBI Taxonomy" id="3088"/>
    <lineage>
        <taxon>Eukaryota</taxon>
        <taxon>Viridiplantae</taxon>
        <taxon>Chlorophyta</taxon>
        <taxon>core chlorophytes</taxon>
        <taxon>Chlorophyceae</taxon>
        <taxon>CS clade</taxon>
        <taxon>Sphaeropleales</taxon>
        <taxon>Scenedesmaceae</taxon>
        <taxon>Tetradesmus</taxon>
    </lineage>
</organism>
<keyword evidence="1" id="KW-0378">Hydrolase</keyword>
<dbReference type="InterPro" id="IPR003010">
    <property type="entry name" value="C-N_Hydrolase"/>
</dbReference>
<proteinExistence type="predicted"/>
<dbReference type="InterPro" id="IPR004839">
    <property type="entry name" value="Aminotransferase_I/II_large"/>
</dbReference>
<feature type="region of interest" description="Disordered" evidence="2">
    <location>
        <begin position="455"/>
        <end position="475"/>
    </location>
</feature>
<sequence length="749" mass="80033">MEEAHGDSSKFVDWEQRWSREARRKQMPTLQSIVSKYQGAPGIIGMHGGLPPADAFPFSAFKCSLQSSSNDAAAAAAGSLSISDPPLVSAAQQYNMHAKGYPPLQSWARDIVCELHQPATLKSHPQNSSSSSNNTGTAQQQQQQQQPIGLDVAITPGASAALDAIARVLLNPGDAVLLEEFTYNHHAEAHLLPMGCELLPVPMDSAGLLPAALDAMLTQRSSAGLALPRLLYCIPTGQNPTGAVMGPERMRQVYELARKWDLIILEDDAYFWLQYPQGPEAVPGLNLRPGFLSIDVDGRVIRVDTLAKLLGPGFRLGWVAGPPALVNKVALYIAAISVGASSLSQVMIHQLLLQWGRPGLEAYVVQLQQRYARSAAAAEAAAAARLADIAEWQPIRAGMFMWVQIKGEGVDASPLMELGAAEKVMVVTGNLSPPAARASRCFCSAMSQSQGVSASSPAAAAAAPSQPGRRSKVAVGQMTSVGDQLANFNTCKQLAEQAAAAACTMLFLPECFSFIGASQPESLSKAEPLDGPAMARYRQLARDTGLWLSLGGFQETGPDPEHLYNCHVVLDASGATAAAYRKVHLFDVDVPDGPVLMESRTTAPGDKLVACDSPAGRLGLSVCYDLRFPEVYQTLTWGMGAEVLLVPSAFTKVTGKAHWEVLLRARAIECQCFVIAAAQAGTHNEKRESYGHALIIDPWGEVIGRLDDPQGTGIAVAELDFELLSAVRTKMPIREHRAKGRSQLAGQLP</sequence>
<dbReference type="InterPro" id="IPR015421">
    <property type="entry name" value="PyrdxlP-dep_Trfase_major"/>
</dbReference>
<dbReference type="PANTHER" id="PTHR23088:SF27">
    <property type="entry name" value="DEAMINATED GLUTATHIONE AMIDASE"/>
    <property type="match status" value="1"/>
</dbReference>
<evidence type="ECO:0000313" key="5">
    <source>
        <dbReference type="Proteomes" id="UP001244341"/>
    </source>
</evidence>
<dbReference type="CDD" id="cd07572">
    <property type="entry name" value="nit"/>
    <property type="match status" value="1"/>
</dbReference>
<feature type="compositionally biased region" description="Low complexity" evidence="2">
    <location>
        <begin position="126"/>
        <end position="146"/>
    </location>
</feature>
<reference evidence="4 5" key="1">
    <citation type="submission" date="2023-05" db="EMBL/GenBank/DDBJ databases">
        <title>A 100% complete, gapless, phased diploid assembly of the Scenedesmus obliquus UTEX 3031 genome.</title>
        <authorList>
            <person name="Biondi T.C."/>
            <person name="Hanschen E.R."/>
            <person name="Kwon T."/>
            <person name="Eng W."/>
            <person name="Kruse C.P.S."/>
            <person name="Koehler S.I."/>
            <person name="Kunde Y."/>
            <person name="Gleasner C.D."/>
            <person name="You Mak K.T."/>
            <person name="Polle J."/>
            <person name="Hovde B.T."/>
            <person name="Starkenburg S.R."/>
        </authorList>
    </citation>
    <scope>NUCLEOTIDE SEQUENCE [LARGE SCALE GENOMIC DNA]</scope>
    <source>
        <strain evidence="4 5">DOE0152z</strain>
    </source>
</reference>
<name>A0ABY8U678_TETOB</name>
<dbReference type="Gene3D" id="3.40.640.10">
    <property type="entry name" value="Type I PLP-dependent aspartate aminotransferase-like (Major domain)"/>
    <property type="match status" value="1"/>
</dbReference>
<dbReference type="Gene3D" id="3.60.110.10">
    <property type="entry name" value="Carbon-nitrogen hydrolase"/>
    <property type="match status" value="1"/>
</dbReference>
<dbReference type="InterPro" id="IPR036526">
    <property type="entry name" value="C-N_Hydrolase_sf"/>
</dbReference>
<dbReference type="EMBL" id="CP126215">
    <property type="protein sequence ID" value="WIA16957.1"/>
    <property type="molecule type" value="Genomic_DNA"/>
</dbReference>
<gene>
    <name evidence="4" type="ORF">OEZ85_013876</name>
</gene>
<evidence type="ECO:0000256" key="1">
    <source>
        <dbReference type="ARBA" id="ARBA00022801"/>
    </source>
</evidence>
<dbReference type="Pfam" id="PF00795">
    <property type="entry name" value="CN_hydrolase"/>
    <property type="match status" value="1"/>
</dbReference>
<feature type="domain" description="CN hydrolase" evidence="3">
    <location>
        <begin position="471"/>
        <end position="721"/>
    </location>
</feature>
<keyword evidence="5" id="KW-1185">Reference proteome</keyword>
<evidence type="ECO:0000313" key="4">
    <source>
        <dbReference type="EMBL" id="WIA16957.1"/>
    </source>
</evidence>
<feature type="compositionally biased region" description="Low complexity" evidence="2">
    <location>
        <begin position="455"/>
        <end position="468"/>
    </location>
</feature>
<feature type="region of interest" description="Disordered" evidence="2">
    <location>
        <begin position="120"/>
        <end position="147"/>
    </location>
</feature>
<dbReference type="PROSITE" id="PS50263">
    <property type="entry name" value="CN_HYDROLASE"/>
    <property type="match status" value="1"/>
</dbReference>
<dbReference type="PANTHER" id="PTHR23088">
    <property type="entry name" value="NITRILASE-RELATED"/>
    <property type="match status" value="1"/>
</dbReference>
<accession>A0ABY8U678</accession>
<dbReference type="CDD" id="cd00609">
    <property type="entry name" value="AAT_like"/>
    <property type="match status" value="1"/>
</dbReference>
<evidence type="ECO:0000256" key="2">
    <source>
        <dbReference type="SAM" id="MobiDB-lite"/>
    </source>
</evidence>
<dbReference type="SUPFAM" id="SSF53383">
    <property type="entry name" value="PLP-dependent transferases"/>
    <property type="match status" value="1"/>
</dbReference>
<dbReference type="InterPro" id="IPR015424">
    <property type="entry name" value="PyrdxlP-dep_Trfase"/>
</dbReference>
<dbReference type="Proteomes" id="UP001244341">
    <property type="component" value="Chromosome 8b"/>
</dbReference>